<keyword evidence="2" id="KW-1185">Reference proteome</keyword>
<dbReference type="InterPro" id="IPR050792">
    <property type="entry name" value="ADP-ribosylglycohydrolase"/>
</dbReference>
<sequence>MLGAIIGDVIGSVYEWHNMKSTEFPLYSRFTRFTDDTVLTVAVADAVLSRNKQKNRLADYLASKQLYASRYRQYYHWFPDAGYGQKFEEWAKNRSSKPYRSYGNGSAMRVSPIGFASQTLEEALAESRRSAIVTHNHRHGIKGAQAVAAAIFLARHGESKAEIKDYIQRKFKYNLEQSLDEIRPTYTFDPSCQGSVPQAIIAFLESDHFEDAIRKAISIGGDSDTIACIAGGIAHAFYKEIPSEMASDVMLKLDPRFRSIIREFNSKYEIPM</sequence>
<accession>A0ABR8N6Q0</accession>
<protein>
    <submittedName>
        <fullName evidence="1">ADP-ribosylglycohydrolase family protein</fullName>
    </submittedName>
</protein>
<comment type="caution">
    <text evidence="1">The sequence shown here is derived from an EMBL/GenBank/DDBJ whole genome shotgun (WGS) entry which is preliminary data.</text>
</comment>
<dbReference type="PANTHER" id="PTHR16222:SF12">
    <property type="entry name" value="ADP-RIBOSYLGLYCOHYDROLASE-RELATED"/>
    <property type="match status" value="1"/>
</dbReference>
<reference evidence="1 2" key="1">
    <citation type="submission" date="2020-09" db="EMBL/GenBank/DDBJ databases">
        <title>Paenibacillus sp. strain PR3 16S rRNA gene Genome sequencing and assembly.</title>
        <authorList>
            <person name="Kim J."/>
        </authorList>
    </citation>
    <scope>NUCLEOTIDE SEQUENCE [LARGE SCALE GENOMIC DNA]</scope>
    <source>
        <strain evidence="1 2">PR3</strain>
    </source>
</reference>
<name>A0ABR8N6Q0_9BACL</name>
<dbReference type="Pfam" id="PF03747">
    <property type="entry name" value="ADP_ribosyl_GH"/>
    <property type="match status" value="1"/>
</dbReference>
<dbReference type="SUPFAM" id="SSF101478">
    <property type="entry name" value="ADP-ribosylglycohydrolase"/>
    <property type="match status" value="1"/>
</dbReference>
<dbReference type="InterPro" id="IPR036705">
    <property type="entry name" value="Ribosyl_crysJ1_sf"/>
</dbReference>
<dbReference type="InterPro" id="IPR005502">
    <property type="entry name" value="Ribosyl_crysJ1"/>
</dbReference>
<dbReference type="Gene3D" id="1.10.4080.10">
    <property type="entry name" value="ADP-ribosylation/Crystallin J1"/>
    <property type="match status" value="1"/>
</dbReference>
<dbReference type="RefSeq" id="WP_191207231.1">
    <property type="nucleotide sequence ID" value="NZ_JACXZA010000014.1"/>
</dbReference>
<evidence type="ECO:0000313" key="2">
    <source>
        <dbReference type="Proteomes" id="UP000609346"/>
    </source>
</evidence>
<organism evidence="1 2">
    <name type="scientific">Paenibacillus terricola</name>
    <dbReference type="NCBI Taxonomy" id="2763503"/>
    <lineage>
        <taxon>Bacteria</taxon>
        <taxon>Bacillati</taxon>
        <taxon>Bacillota</taxon>
        <taxon>Bacilli</taxon>
        <taxon>Bacillales</taxon>
        <taxon>Paenibacillaceae</taxon>
        <taxon>Paenibacillus</taxon>
    </lineage>
</organism>
<gene>
    <name evidence="1" type="ORF">H8B09_29810</name>
</gene>
<evidence type="ECO:0000313" key="1">
    <source>
        <dbReference type="EMBL" id="MBD3922941.1"/>
    </source>
</evidence>
<dbReference type="EMBL" id="JACXZA010000014">
    <property type="protein sequence ID" value="MBD3922941.1"/>
    <property type="molecule type" value="Genomic_DNA"/>
</dbReference>
<dbReference type="PANTHER" id="PTHR16222">
    <property type="entry name" value="ADP-RIBOSYLGLYCOHYDROLASE"/>
    <property type="match status" value="1"/>
</dbReference>
<proteinExistence type="predicted"/>
<dbReference type="Proteomes" id="UP000609346">
    <property type="component" value="Unassembled WGS sequence"/>
</dbReference>